<evidence type="ECO:0000313" key="1">
    <source>
        <dbReference type="EMBL" id="KKL84867.1"/>
    </source>
</evidence>
<comment type="caution">
    <text evidence="1">The sequence shown here is derived from an EMBL/GenBank/DDBJ whole genome shotgun (WGS) entry which is preliminary data.</text>
</comment>
<accession>A0A0F9IBW3</accession>
<gene>
    <name evidence="1" type="ORF">LCGC14_1960450</name>
</gene>
<name>A0A0F9IBW3_9ZZZZ</name>
<dbReference type="AlphaFoldDB" id="A0A0F9IBW3"/>
<sequence>MRRNFQRRDISVFTPPGICSVVSTGLAILGGSVLAAGAGIYGARKGAKAQQAGAQAGIDEQRRQFDIIQELTAPGREAGNQALNTLGSAFIPGFEGIAGYDAIDQGELSEIFQNLPGTQFALDETEKAVGNSFAARGGAFGGNAIRALGDRVSNFASDRTFNNLLQIAGFGPPATATAANSAQNTGNNIAQLLSNAGNAAASGYQGVAGSINNAVQGGLSNWLLAKYLKPVTNTGPRT</sequence>
<proteinExistence type="predicted"/>
<reference evidence="1" key="1">
    <citation type="journal article" date="2015" name="Nature">
        <title>Complex archaea that bridge the gap between prokaryotes and eukaryotes.</title>
        <authorList>
            <person name="Spang A."/>
            <person name="Saw J.H."/>
            <person name="Jorgensen S.L."/>
            <person name="Zaremba-Niedzwiedzka K."/>
            <person name="Martijn J."/>
            <person name="Lind A.E."/>
            <person name="van Eijk R."/>
            <person name="Schleper C."/>
            <person name="Guy L."/>
            <person name="Ettema T.J."/>
        </authorList>
    </citation>
    <scope>NUCLEOTIDE SEQUENCE</scope>
</reference>
<protein>
    <submittedName>
        <fullName evidence="1">Uncharacterized protein</fullName>
    </submittedName>
</protein>
<organism evidence="1">
    <name type="scientific">marine sediment metagenome</name>
    <dbReference type="NCBI Taxonomy" id="412755"/>
    <lineage>
        <taxon>unclassified sequences</taxon>
        <taxon>metagenomes</taxon>
        <taxon>ecological metagenomes</taxon>
    </lineage>
</organism>
<dbReference type="EMBL" id="LAZR01021577">
    <property type="protein sequence ID" value="KKL84867.1"/>
    <property type="molecule type" value="Genomic_DNA"/>
</dbReference>